<proteinExistence type="inferred from homology"/>
<dbReference type="SUPFAM" id="SSF75011">
    <property type="entry name" value="3-carboxy-cis,cis-mucoante lactonizing enzyme"/>
    <property type="match status" value="1"/>
</dbReference>
<dbReference type="EMBL" id="MTYJ01000381">
    <property type="protein sequence ID" value="OWA54208.1"/>
    <property type="molecule type" value="Genomic_DNA"/>
</dbReference>
<evidence type="ECO:0000256" key="1">
    <source>
        <dbReference type="ARBA" id="ARBA00005606"/>
    </source>
</evidence>
<organism evidence="3 4">
    <name type="scientific">Hypsibius exemplaris</name>
    <name type="common">Freshwater tardigrade</name>
    <dbReference type="NCBI Taxonomy" id="2072580"/>
    <lineage>
        <taxon>Eukaryota</taxon>
        <taxon>Metazoa</taxon>
        <taxon>Ecdysozoa</taxon>
        <taxon>Tardigrada</taxon>
        <taxon>Eutardigrada</taxon>
        <taxon>Parachela</taxon>
        <taxon>Hypsibioidea</taxon>
        <taxon>Hypsibiidae</taxon>
        <taxon>Hypsibius</taxon>
    </lineage>
</organism>
<dbReference type="Proteomes" id="UP000192578">
    <property type="component" value="Unassembled WGS sequence"/>
</dbReference>
<protein>
    <submittedName>
        <fullName evidence="3">Selenium-binding protein 1</fullName>
    </submittedName>
</protein>
<dbReference type="AlphaFoldDB" id="A0A9X6NJL1"/>
<evidence type="ECO:0000313" key="3">
    <source>
        <dbReference type="EMBL" id="OWA54208.1"/>
    </source>
</evidence>
<reference evidence="4" key="1">
    <citation type="submission" date="2017-01" db="EMBL/GenBank/DDBJ databases">
        <title>Comparative genomics of anhydrobiosis in the tardigrade Hypsibius dujardini.</title>
        <authorList>
            <person name="Yoshida Y."/>
            <person name="Koutsovoulos G."/>
            <person name="Laetsch D."/>
            <person name="Stevens L."/>
            <person name="Kumar S."/>
            <person name="Horikawa D."/>
            <person name="Ishino K."/>
            <person name="Komine S."/>
            <person name="Tomita M."/>
            <person name="Blaxter M."/>
            <person name="Arakawa K."/>
        </authorList>
    </citation>
    <scope>NUCLEOTIDE SEQUENCE [LARGE SCALE GENOMIC DNA]</scope>
    <source>
        <strain evidence="4">Z151</strain>
    </source>
</reference>
<dbReference type="InterPro" id="IPR008826">
    <property type="entry name" value="Se-bd"/>
</dbReference>
<keyword evidence="4" id="KW-1185">Reference proteome</keyword>
<name>A0A9X6NJL1_HYPEX</name>
<dbReference type="OrthoDB" id="10252446at2759"/>
<accession>A0A9X6NJL1</accession>
<dbReference type="PANTHER" id="PTHR23300">
    <property type="entry name" value="METHANETHIOL OXIDASE"/>
    <property type="match status" value="1"/>
</dbReference>
<evidence type="ECO:0000256" key="2">
    <source>
        <dbReference type="ARBA" id="ARBA00023266"/>
    </source>
</evidence>
<comment type="similarity">
    <text evidence="1">Belongs to the selenium-binding protein family.</text>
</comment>
<gene>
    <name evidence="3" type="ORF">BV898_18619</name>
</gene>
<dbReference type="PANTHER" id="PTHR23300:SF0">
    <property type="entry name" value="METHANETHIOL OXIDASE"/>
    <property type="match status" value="1"/>
</dbReference>
<evidence type="ECO:0000313" key="4">
    <source>
        <dbReference type="Proteomes" id="UP000192578"/>
    </source>
</evidence>
<keyword evidence="2" id="KW-0711">Selenium</keyword>
<dbReference type="Pfam" id="PF05694">
    <property type="entry name" value="SBP56"/>
    <property type="match status" value="1"/>
</dbReference>
<comment type="caution">
    <text evidence="3">The sequence shown here is derived from an EMBL/GenBank/DDBJ whole genome shotgun (WGS) entry which is preliminary data.</text>
</comment>
<dbReference type="GO" id="GO:0008430">
    <property type="term" value="F:selenium binding"/>
    <property type="evidence" value="ECO:0007669"/>
    <property type="project" value="InterPro"/>
</dbReference>
<sequence>MAASSKSLSPVEFMNGPREKIMYVSCLQPVSVHGKKGKCDYLATVDVDPESPTYCKVINRLYMPEPGDELHHFAWNACISCPDREKSHKYLILPGFYSGNLHIIDVTSDPLKPKMIKFIKGKEIKDKFDLTYPHTVHCIPSGEVMIHTLGDKDGNAKGGFFLLDGQTFEPKGLWNHEPPKEKIMGHDFWYQPRHNIMISSELGAPNKFSKGFDPADMAKGFYGTKLHFWHWNERELFNSIDLGEDGAIPMEIRFLHNPDATDAYIVCAVGASVFHISLSKKGNWEAKRVIKIPHKIVKDWQLPFIPALITDCLISLDDKYLFITCYLHGDVRMYDISKPDEPKLVSQVFVGGSTLTDTVVKVTKDEELVKQPERQHVKGRALHGGPHMVQLSRDGKRLYVSLSIMTPWDKQFYPKLAEKGGVMILLDVSPTGMKLSQEFLIDFGTEPDGAVRAHEMRYPGGDCTSDIWV</sequence>